<accession>A0A5B7EJ31</accession>
<organism evidence="2 3">
    <name type="scientific">Portunus trituberculatus</name>
    <name type="common">Swimming crab</name>
    <name type="synonym">Neptunus trituberculatus</name>
    <dbReference type="NCBI Taxonomy" id="210409"/>
    <lineage>
        <taxon>Eukaryota</taxon>
        <taxon>Metazoa</taxon>
        <taxon>Ecdysozoa</taxon>
        <taxon>Arthropoda</taxon>
        <taxon>Crustacea</taxon>
        <taxon>Multicrustacea</taxon>
        <taxon>Malacostraca</taxon>
        <taxon>Eumalacostraca</taxon>
        <taxon>Eucarida</taxon>
        <taxon>Decapoda</taxon>
        <taxon>Pleocyemata</taxon>
        <taxon>Brachyura</taxon>
        <taxon>Eubrachyura</taxon>
        <taxon>Portunoidea</taxon>
        <taxon>Portunidae</taxon>
        <taxon>Portuninae</taxon>
        <taxon>Portunus</taxon>
    </lineage>
</organism>
<dbReference type="Proteomes" id="UP000324222">
    <property type="component" value="Unassembled WGS sequence"/>
</dbReference>
<evidence type="ECO:0000313" key="3">
    <source>
        <dbReference type="Proteomes" id="UP000324222"/>
    </source>
</evidence>
<evidence type="ECO:0000256" key="1">
    <source>
        <dbReference type="SAM" id="MobiDB-lite"/>
    </source>
</evidence>
<evidence type="ECO:0000313" key="2">
    <source>
        <dbReference type="EMBL" id="MPC32544.1"/>
    </source>
</evidence>
<protein>
    <submittedName>
        <fullName evidence="2">Uncharacterized protein</fullName>
    </submittedName>
</protein>
<proteinExistence type="predicted"/>
<dbReference type="EMBL" id="VSRR010002648">
    <property type="protein sequence ID" value="MPC32544.1"/>
    <property type="molecule type" value="Genomic_DNA"/>
</dbReference>
<comment type="caution">
    <text evidence="2">The sequence shown here is derived from an EMBL/GenBank/DDBJ whole genome shotgun (WGS) entry which is preliminary data.</text>
</comment>
<reference evidence="2 3" key="1">
    <citation type="submission" date="2019-05" db="EMBL/GenBank/DDBJ databases">
        <title>Another draft genome of Portunus trituberculatus and its Hox gene families provides insights of decapod evolution.</title>
        <authorList>
            <person name="Jeong J.-H."/>
            <person name="Song I."/>
            <person name="Kim S."/>
            <person name="Choi T."/>
            <person name="Kim D."/>
            <person name="Ryu S."/>
            <person name="Kim W."/>
        </authorList>
    </citation>
    <scope>NUCLEOTIDE SEQUENCE [LARGE SCALE GENOMIC DNA]</scope>
    <source>
        <tissue evidence="2">Muscle</tissue>
    </source>
</reference>
<feature type="region of interest" description="Disordered" evidence="1">
    <location>
        <begin position="1"/>
        <end position="23"/>
    </location>
</feature>
<sequence>MQRLEDLTSGQVETPGRSHSHAHMPRLGWWETFIPKTRLVFYLNAASFPRPVVRGQRAYIEPSQREFEADKDAKR</sequence>
<dbReference type="AlphaFoldDB" id="A0A5B7EJ31"/>
<keyword evidence="3" id="KW-1185">Reference proteome</keyword>
<name>A0A5B7EJ31_PORTR</name>
<gene>
    <name evidence="2" type="ORF">E2C01_025857</name>
</gene>